<gene>
    <name evidence="2" type="ORF">M431DRAFT_2644</name>
</gene>
<accession>A0A2T4AKE6</accession>
<dbReference type="EMBL" id="KZ679677">
    <property type="protein sequence ID" value="PTB57539.1"/>
    <property type="molecule type" value="Genomic_DNA"/>
</dbReference>
<evidence type="ECO:0000313" key="3">
    <source>
        <dbReference type="Proteomes" id="UP000241690"/>
    </source>
</evidence>
<proteinExistence type="predicted"/>
<evidence type="ECO:0000256" key="1">
    <source>
        <dbReference type="SAM" id="MobiDB-lite"/>
    </source>
</evidence>
<protein>
    <submittedName>
        <fullName evidence="2">Uncharacterized protein</fullName>
    </submittedName>
</protein>
<sequence>MITHASAQKEEKADCQSPKDESPTNDERQPLLQREAGELAIKRSRVDVINEEKLGSNERKKLKEKLFPWAAKHQGDVLAKMTQNALFRRYFTQRRYWSREMVKDFHIVAPDMDYSIWERCRIADHPIGKEANAGRATWIHAWFLQVLFGNLCEKHSWFEGLKKKYPDIYERGLSRPGERDPLTMHRARVNSLRGNCGYEAREIIKGLKVSTNWRIQMLFATDNPDMEANIARGIESVLFHHVLDKYNKTLMEDSPTGH</sequence>
<keyword evidence="3" id="KW-1185">Reference proteome</keyword>
<evidence type="ECO:0000313" key="2">
    <source>
        <dbReference type="EMBL" id="PTB57539.1"/>
    </source>
</evidence>
<reference evidence="2 3" key="1">
    <citation type="submission" date="2016-07" db="EMBL/GenBank/DDBJ databases">
        <title>Multiple horizontal gene transfer events from other fungi enriched the ability of initially mycotrophic Trichoderma (Ascomycota) to feed on dead plant biomass.</title>
        <authorList>
            <consortium name="DOE Joint Genome Institute"/>
            <person name="Aerts A."/>
            <person name="Atanasova L."/>
            <person name="Chenthamara K."/>
            <person name="Zhang J."/>
            <person name="Grujic M."/>
            <person name="Henrissat B."/>
            <person name="Kuo A."/>
            <person name="Salamov A."/>
            <person name="Lipzen A."/>
            <person name="Labutti K."/>
            <person name="Barry K."/>
            <person name="Miao Y."/>
            <person name="Rahimi M.J."/>
            <person name="Shen Q."/>
            <person name="Grigoriev I.V."/>
            <person name="Kubicek C.P."/>
            <person name="Druzhinina I.S."/>
        </authorList>
    </citation>
    <scope>NUCLEOTIDE SEQUENCE [LARGE SCALE GENOMIC DNA]</scope>
    <source>
        <strain evidence="2 3">CBS 226.95</strain>
    </source>
</reference>
<name>A0A2T4AKE6_TRIHA</name>
<dbReference type="RefSeq" id="XP_024777216.1">
    <property type="nucleotide sequence ID" value="XM_024913892.1"/>
</dbReference>
<feature type="region of interest" description="Disordered" evidence="1">
    <location>
        <begin position="1"/>
        <end position="35"/>
    </location>
</feature>
<dbReference type="GeneID" id="36622456"/>
<dbReference type="AlphaFoldDB" id="A0A2T4AKE6"/>
<feature type="compositionally biased region" description="Basic and acidic residues" evidence="1">
    <location>
        <begin position="7"/>
        <end position="35"/>
    </location>
</feature>
<dbReference type="Proteomes" id="UP000241690">
    <property type="component" value="Unassembled WGS sequence"/>
</dbReference>
<organism evidence="2 3">
    <name type="scientific">Trichoderma harzianum CBS 226.95</name>
    <dbReference type="NCBI Taxonomy" id="983964"/>
    <lineage>
        <taxon>Eukaryota</taxon>
        <taxon>Fungi</taxon>
        <taxon>Dikarya</taxon>
        <taxon>Ascomycota</taxon>
        <taxon>Pezizomycotina</taxon>
        <taxon>Sordariomycetes</taxon>
        <taxon>Hypocreomycetidae</taxon>
        <taxon>Hypocreales</taxon>
        <taxon>Hypocreaceae</taxon>
        <taxon>Trichoderma</taxon>
    </lineage>
</organism>